<reference evidence="10" key="1">
    <citation type="submission" date="2016-10" db="EMBL/GenBank/DDBJ databases">
        <authorList>
            <person name="Benchimol M."/>
            <person name="Almeida L.G."/>
            <person name="Vasconcelos A.T."/>
            <person name="Perreira-Neves A."/>
            <person name="Rosa I.A."/>
            <person name="Tasca T."/>
            <person name="Bogo M.R."/>
            <person name="de Souza W."/>
        </authorList>
    </citation>
    <scope>NUCLEOTIDE SEQUENCE [LARGE SCALE GENOMIC DNA]</scope>
    <source>
        <strain evidence="10">K</strain>
    </source>
</reference>
<keyword evidence="3 6" id="KW-0547">Nucleotide-binding</keyword>
<dbReference type="SUPFAM" id="SSF56112">
    <property type="entry name" value="Protein kinase-like (PK-like)"/>
    <property type="match status" value="1"/>
</dbReference>
<dbReference type="SMART" id="SM00220">
    <property type="entry name" value="S_TKc"/>
    <property type="match status" value="1"/>
</dbReference>
<proteinExistence type="inferred from homology"/>
<accession>A0A1J4K658</accession>
<comment type="cofactor">
    <cofactor evidence="8">
        <name>Mg(2+)</name>
        <dbReference type="ChEBI" id="CHEBI:18420"/>
    </cofactor>
</comment>
<keyword evidence="1 7" id="KW-0723">Serine/threonine-protein kinase</keyword>
<dbReference type="PROSITE" id="PS00107">
    <property type="entry name" value="PROTEIN_KINASE_ATP"/>
    <property type="match status" value="1"/>
</dbReference>
<evidence type="ECO:0000256" key="5">
    <source>
        <dbReference type="ARBA" id="ARBA00022840"/>
    </source>
</evidence>
<comment type="similarity">
    <text evidence="8">Belongs to the protein kinase superfamily. Ser/Thr protein kinase family. MAP kinase subfamily.</text>
</comment>
<dbReference type="FunFam" id="1.10.510.10:FF:000098">
    <property type="entry name" value="Mitogen-activated protein kinase 1"/>
    <property type="match status" value="1"/>
</dbReference>
<dbReference type="CDD" id="cd07834">
    <property type="entry name" value="STKc_MAPK"/>
    <property type="match status" value="1"/>
</dbReference>
<evidence type="ECO:0000256" key="2">
    <source>
        <dbReference type="ARBA" id="ARBA00022679"/>
    </source>
</evidence>
<dbReference type="GO" id="GO:0005524">
    <property type="term" value="F:ATP binding"/>
    <property type="evidence" value="ECO:0007669"/>
    <property type="project" value="UniProtKB-UniRule"/>
</dbReference>
<protein>
    <recommendedName>
        <fullName evidence="8">Mitogen-activated protein kinase</fullName>
        <ecNumber evidence="8">2.7.11.24</ecNumber>
    </recommendedName>
</protein>
<dbReference type="InterPro" id="IPR000719">
    <property type="entry name" value="Prot_kinase_dom"/>
</dbReference>
<dbReference type="PROSITE" id="PS50011">
    <property type="entry name" value="PROTEIN_KINASE_DOM"/>
    <property type="match status" value="1"/>
</dbReference>
<evidence type="ECO:0000313" key="10">
    <source>
        <dbReference type="EMBL" id="OHT06937.1"/>
    </source>
</evidence>
<gene>
    <name evidence="10" type="ORF">TRFO_24895</name>
</gene>
<dbReference type="PROSITE" id="PS00108">
    <property type="entry name" value="PROTEIN_KINASE_ST"/>
    <property type="match status" value="1"/>
</dbReference>
<keyword evidence="5 6" id="KW-0067">ATP-binding</keyword>
<dbReference type="InterPro" id="IPR017441">
    <property type="entry name" value="Protein_kinase_ATP_BS"/>
</dbReference>
<dbReference type="GO" id="GO:0004707">
    <property type="term" value="F:MAP kinase activity"/>
    <property type="evidence" value="ECO:0007669"/>
    <property type="project" value="UniProtKB-EC"/>
</dbReference>
<dbReference type="AlphaFoldDB" id="A0A1J4K658"/>
<keyword evidence="4 8" id="KW-0418">Kinase</keyword>
<evidence type="ECO:0000256" key="1">
    <source>
        <dbReference type="ARBA" id="ARBA00022527"/>
    </source>
</evidence>
<comment type="catalytic activity">
    <reaction evidence="8">
        <text>L-threonyl-[protein] + ATP = O-phospho-L-threonyl-[protein] + ADP + H(+)</text>
        <dbReference type="Rhea" id="RHEA:46608"/>
        <dbReference type="Rhea" id="RHEA-COMP:11060"/>
        <dbReference type="Rhea" id="RHEA-COMP:11605"/>
        <dbReference type="ChEBI" id="CHEBI:15378"/>
        <dbReference type="ChEBI" id="CHEBI:30013"/>
        <dbReference type="ChEBI" id="CHEBI:30616"/>
        <dbReference type="ChEBI" id="CHEBI:61977"/>
        <dbReference type="ChEBI" id="CHEBI:456216"/>
        <dbReference type="EC" id="2.7.11.24"/>
    </reaction>
</comment>
<dbReference type="EC" id="2.7.11.24" evidence="8"/>
<dbReference type="InterPro" id="IPR050117">
    <property type="entry name" value="MAPK"/>
</dbReference>
<keyword evidence="2 8" id="KW-0808">Transferase</keyword>
<dbReference type="FunFam" id="3.30.200.20:FF:000046">
    <property type="entry name" value="Mitogen-activated protein kinase"/>
    <property type="match status" value="1"/>
</dbReference>
<dbReference type="InterPro" id="IPR008271">
    <property type="entry name" value="Ser/Thr_kinase_AS"/>
</dbReference>
<dbReference type="PANTHER" id="PTHR24055">
    <property type="entry name" value="MITOGEN-ACTIVATED PROTEIN KINASE"/>
    <property type="match status" value="1"/>
</dbReference>
<keyword evidence="8" id="KW-0460">Magnesium</keyword>
<evidence type="ECO:0000259" key="9">
    <source>
        <dbReference type="PROSITE" id="PS50011"/>
    </source>
</evidence>
<comment type="activity regulation">
    <text evidence="8">Activated by threonine and tyrosine phosphorylation.</text>
</comment>
<evidence type="ECO:0000256" key="6">
    <source>
        <dbReference type="PROSITE-ProRule" id="PRU10141"/>
    </source>
</evidence>
<dbReference type="Gene3D" id="3.30.200.20">
    <property type="entry name" value="Phosphorylase Kinase, domain 1"/>
    <property type="match status" value="1"/>
</dbReference>
<dbReference type="EMBL" id="MLAK01000710">
    <property type="protein sequence ID" value="OHT06937.1"/>
    <property type="molecule type" value="Genomic_DNA"/>
</dbReference>
<name>A0A1J4K658_9EUKA</name>
<keyword evidence="11" id="KW-1185">Reference proteome</keyword>
<feature type="binding site" evidence="6">
    <location>
        <position position="52"/>
    </location>
    <ligand>
        <name>ATP</name>
        <dbReference type="ChEBI" id="CHEBI:30616"/>
    </ligand>
</feature>
<dbReference type="VEuPathDB" id="TrichDB:TRFO_24895"/>
<dbReference type="InterPro" id="IPR003527">
    <property type="entry name" value="MAP_kinase_CS"/>
</dbReference>
<dbReference type="OrthoDB" id="192887at2759"/>
<dbReference type="Proteomes" id="UP000179807">
    <property type="component" value="Unassembled WGS sequence"/>
</dbReference>
<dbReference type="InterPro" id="IPR011009">
    <property type="entry name" value="Kinase-like_dom_sf"/>
</dbReference>
<sequence length="360" mass="41525">MTNQNLLQHQIIQILQAETQDRYNLMSVIGHGAYGIVVSAQNKITQQPVAIKRVERIFESVADGKRILREIRILSHLKHENITNLIDVSAIPDFSNFSALIVVLDLMETDLAHVIKNNPQLQPGHHRYFIYQVLRGLKYIHSANIIHRDLKPSNLLVNSDSSLKICDFGLARVAEQQEKTEFLSEYVATRWYRAPEVLLNYSSYGPAIDVWSVGCILAELMLRRPIFPGQNTYQQLEMINEVLGSPTDDDLRDCTNKKAYAFIKSLQQKPGIPFNHIFPNAPPDEVDLLSKMLTWDPTKRITVEQALEHVFLQELHDPFDEPIAFPLDDFEFENKEITMQDLKILMWNEVLKFHPEFLPQ</sequence>
<feature type="domain" description="Protein kinase" evidence="9">
    <location>
        <begin position="23"/>
        <end position="312"/>
    </location>
</feature>
<evidence type="ECO:0000256" key="3">
    <source>
        <dbReference type="ARBA" id="ARBA00022741"/>
    </source>
</evidence>
<dbReference type="Pfam" id="PF00069">
    <property type="entry name" value="Pkinase"/>
    <property type="match status" value="1"/>
</dbReference>
<organism evidence="10 11">
    <name type="scientific">Tritrichomonas foetus</name>
    <dbReference type="NCBI Taxonomy" id="1144522"/>
    <lineage>
        <taxon>Eukaryota</taxon>
        <taxon>Metamonada</taxon>
        <taxon>Parabasalia</taxon>
        <taxon>Tritrichomonadida</taxon>
        <taxon>Tritrichomonadidae</taxon>
        <taxon>Tritrichomonas</taxon>
    </lineage>
</organism>
<comment type="caution">
    <text evidence="10">The sequence shown here is derived from an EMBL/GenBank/DDBJ whole genome shotgun (WGS) entry which is preliminary data.</text>
</comment>
<dbReference type="PROSITE" id="PS01351">
    <property type="entry name" value="MAPK"/>
    <property type="match status" value="1"/>
</dbReference>
<dbReference type="GeneID" id="94838710"/>
<evidence type="ECO:0000256" key="4">
    <source>
        <dbReference type="ARBA" id="ARBA00022777"/>
    </source>
</evidence>
<dbReference type="Gene3D" id="1.10.510.10">
    <property type="entry name" value="Transferase(Phosphotransferase) domain 1"/>
    <property type="match status" value="1"/>
</dbReference>
<evidence type="ECO:0000256" key="8">
    <source>
        <dbReference type="RuleBase" id="RU361165"/>
    </source>
</evidence>
<dbReference type="RefSeq" id="XP_068360073.1">
    <property type="nucleotide sequence ID" value="XM_068504006.1"/>
</dbReference>
<evidence type="ECO:0000256" key="7">
    <source>
        <dbReference type="RuleBase" id="RU000304"/>
    </source>
</evidence>
<evidence type="ECO:0000313" key="11">
    <source>
        <dbReference type="Proteomes" id="UP000179807"/>
    </source>
</evidence>